<dbReference type="InterPro" id="IPR036396">
    <property type="entry name" value="Cyt_P450_sf"/>
</dbReference>
<dbReference type="SUPFAM" id="SSF48264">
    <property type="entry name" value="Cytochrome P450"/>
    <property type="match status" value="1"/>
</dbReference>
<gene>
    <name evidence="10" type="ORF">JMJ35_000199</name>
</gene>
<dbReference type="GO" id="GO:0016705">
    <property type="term" value="F:oxidoreductase activity, acting on paired donors, with incorporation or reduction of molecular oxygen"/>
    <property type="evidence" value="ECO:0007669"/>
    <property type="project" value="InterPro"/>
</dbReference>
<dbReference type="Gene3D" id="1.10.630.10">
    <property type="entry name" value="Cytochrome P450"/>
    <property type="match status" value="1"/>
</dbReference>
<proteinExistence type="inferred from homology"/>
<dbReference type="Proteomes" id="UP001166286">
    <property type="component" value="Unassembled WGS sequence"/>
</dbReference>
<feature type="binding site" description="axial binding residue" evidence="8">
    <location>
        <position position="475"/>
    </location>
    <ligand>
        <name>heme</name>
        <dbReference type="ChEBI" id="CHEBI:30413"/>
    </ligand>
    <ligandPart>
        <name>Fe</name>
        <dbReference type="ChEBI" id="CHEBI:18248"/>
    </ligandPart>
</feature>
<dbReference type="PROSITE" id="PS00086">
    <property type="entry name" value="CYTOCHROME_P450"/>
    <property type="match status" value="1"/>
</dbReference>
<keyword evidence="5 9" id="KW-0560">Oxidoreductase</keyword>
<evidence type="ECO:0000313" key="10">
    <source>
        <dbReference type="EMBL" id="KAK0517044.1"/>
    </source>
</evidence>
<dbReference type="InterPro" id="IPR050121">
    <property type="entry name" value="Cytochrome_P450_monoxygenase"/>
</dbReference>
<dbReference type="EMBL" id="JAFEKC020000001">
    <property type="protein sequence ID" value="KAK0517044.1"/>
    <property type="molecule type" value="Genomic_DNA"/>
</dbReference>
<dbReference type="CDD" id="cd11061">
    <property type="entry name" value="CYP67-like"/>
    <property type="match status" value="1"/>
</dbReference>
<comment type="cofactor">
    <cofactor evidence="1 8">
        <name>heme</name>
        <dbReference type="ChEBI" id="CHEBI:30413"/>
    </cofactor>
</comment>
<sequence>MGLLSIFPLGLTSAQSVLVWLVLGTCYFLLHAAYNLYFSPLANVPGPFFAKISGLPSYYHALRGDRHIWIWQCHQIYGSKVRVTPSAVCFQSGQAFRDIYGFKANVQRSKMYSVWQRNKSSINTFTTTDLALHHKKRRILNPAFSEKSIRASEVFVQKHIERWIELLPDGDTKDWSQPKNMSEWTDNLVFDILCDLCFGRSLNVKDPGENAFKGIPKAIHTYSTFNYPFTRSPFLGLLLWLKHRGVDKLMEIISPSDIKAYFAFIDESIAARREAEELSERLSIDGSINGKGARQDMFHFLFQATDPDTGRKGYSPQELFAEAELLVIAGSDTTATTLSGFFFYIVRNPRPYKRLLKEIRSTFDSAHEIVSGPKLSSCKYLRACIDETMRMAPAVPSDLSRTVLAGGLMIEGELYPAGVTVGASEWSNGRSEEYGDPNVYRPEQWIVDEEAGVTAEDVARISSIFHPFSYGWTNCPGQNLAILELLMTIARTLYRFDVRAEPGSTLGEGSPELGWGRRDRRQFQLDDAYISIRNGPMIQFKKRED</sequence>
<keyword evidence="7 9" id="KW-0503">Monooxygenase</keyword>
<organism evidence="10 11">
    <name type="scientific">Cladonia borealis</name>
    <dbReference type="NCBI Taxonomy" id="184061"/>
    <lineage>
        <taxon>Eukaryota</taxon>
        <taxon>Fungi</taxon>
        <taxon>Dikarya</taxon>
        <taxon>Ascomycota</taxon>
        <taxon>Pezizomycotina</taxon>
        <taxon>Lecanoromycetes</taxon>
        <taxon>OSLEUM clade</taxon>
        <taxon>Lecanoromycetidae</taxon>
        <taxon>Lecanorales</taxon>
        <taxon>Lecanorineae</taxon>
        <taxon>Cladoniaceae</taxon>
        <taxon>Cladonia</taxon>
    </lineage>
</organism>
<dbReference type="InterPro" id="IPR017972">
    <property type="entry name" value="Cyt_P450_CS"/>
</dbReference>
<keyword evidence="6 8" id="KW-0408">Iron</keyword>
<dbReference type="GO" id="GO:0020037">
    <property type="term" value="F:heme binding"/>
    <property type="evidence" value="ECO:0007669"/>
    <property type="project" value="InterPro"/>
</dbReference>
<reference evidence="10" key="1">
    <citation type="submission" date="2023-03" db="EMBL/GenBank/DDBJ databases">
        <title>Complete genome of Cladonia borealis.</title>
        <authorList>
            <person name="Park H."/>
        </authorList>
    </citation>
    <scope>NUCLEOTIDE SEQUENCE</scope>
    <source>
        <strain evidence="10">ANT050790</strain>
    </source>
</reference>
<dbReference type="AlphaFoldDB" id="A0AA39RAY4"/>
<dbReference type="PANTHER" id="PTHR24305:SF237">
    <property type="entry name" value="CYTOCHROME P450 MONOOXYGENASE ATNE-RELATED"/>
    <property type="match status" value="1"/>
</dbReference>
<comment type="similarity">
    <text evidence="2 9">Belongs to the cytochrome P450 family.</text>
</comment>
<evidence type="ECO:0008006" key="12">
    <source>
        <dbReference type="Google" id="ProtNLM"/>
    </source>
</evidence>
<evidence type="ECO:0000256" key="7">
    <source>
        <dbReference type="ARBA" id="ARBA00023033"/>
    </source>
</evidence>
<dbReference type="InterPro" id="IPR002401">
    <property type="entry name" value="Cyt_P450_E_grp-I"/>
</dbReference>
<name>A0AA39RAY4_9LECA</name>
<dbReference type="PANTHER" id="PTHR24305">
    <property type="entry name" value="CYTOCHROME P450"/>
    <property type="match status" value="1"/>
</dbReference>
<dbReference type="Pfam" id="PF00067">
    <property type="entry name" value="p450"/>
    <property type="match status" value="1"/>
</dbReference>
<evidence type="ECO:0000313" key="11">
    <source>
        <dbReference type="Proteomes" id="UP001166286"/>
    </source>
</evidence>
<keyword evidence="3 8" id="KW-0349">Heme</keyword>
<dbReference type="GO" id="GO:0005506">
    <property type="term" value="F:iron ion binding"/>
    <property type="evidence" value="ECO:0007669"/>
    <property type="project" value="InterPro"/>
</dbReference>
<comment type="caution">
    <text evidence="10">The sequence shown here is derived from an EMBL/GenBank/DDBJ whole genome shotgun (WGS) entry which is preliminary data.</text>
</comment>
<keyword evidence="4 8" id="KW-0479">Metal-binding</keyword>
<evidence type="ECO:0000256" key="6">
    <source>
        <dbReference type="ARBA" id="ARBA00023004"/>
    </source>
</evidence>
<keyword evidence="11" id="KW-1185">Reference proteome</keyword>
<dbReference type="InterPro" id="IPR001128">
    <property type="entry name" value="Cyt_P450"/>
</dbReference>
<evidence type="ECO:0000256" key="4">
    <source>
        <dbReference type="ARBA" id="ARBA00022723"/>
    </source>
</evidence>
<evidence type="ECO:0000256" key="8">
    <source>
        <dbReference type="PIRSR" id="PIRSR602401-1"/>
    </source>
</evidence>
<protein>
    <recommendedName>
        <fullName evidence="12">Benzoate 4-monooxygenase cytochrome P450</fullName>
    </recommendedName>
</protein>
<evidence type="ECO:0000256" key="5">
    <source>
        <dbReference type="ARBA" id="ARBA00023002"/>
    </source>
</evidence>
<evidence type="ECO:0000256" key="9">
    <source>
        <dbReference type="RuleBase" id="RU000461"/>
    </source>
</evidence>
<evidence type="ECO:0000256" key="2">
    <source>
        <dbReference type="ARBA" id="ARBA00010617"/>
    </source>
</evidence>
<evidence type="ECO:0000256" key="3">
    <source>
        <dbReference type="ARBA" id="ARBA00022617"/>
    </source>
</evidence>
<accession>A0AA39RAY4</accession>
<evidence type="ECO:0000256" key="1">
    <source>
        <dbReference type="ARBA" id="ARBA00001971"/>
    </source>
</evidence>
<dbReference type="GO" id="GO:0004497">
    <property type="term" value="F:monooxygenase activity"/>
    <property type="evidence" value="ECO:0007669"/>
    <property type="project" value="UniProtKB-KW"/>
</dbReference>
<dbReference type="PRINTS" id="PR00385">
    <property type="entry name" value="P450"/>
</dbReference>
<dbReference type="PRINTS" id="PR00463">
    <property type="entry name" value="EP450I"/>
</dbReference>